<evidence type="ECO:0000313" key="2">
    <source>
        <dbReference type="Proteomes" id="UP000070675"/>
    </source>
</evidence>
<comment type="caution">
    <text evidence="1">The sequence shown here is derived from an EMBL/GenBank/DDBJ whole genome shotgun (WGS) entry which is preliminary data.</text>
</comment>
<evidence type="ECO:0000313" key="1">
    <source>
        <dbReference type="EMBL" id="KXB35330.1"/>
    </source>
</evidence>
<organism evidence="1 2">
    <name type="scientific">Atopobium deltae</name>
    <dbReference type="NCBI Taxonomy" id="1393034"/>
    <lineage>
        <taxon>Bacteria</taxon>
        <taxon>Bacillati</taxon>
        <taxon>Actinomycetota</taxon>
        <taxon>Coriobacteriia</taxon>
        <taxon>Coriobacteriales</taxon>
        <taxon>Atopobiaceae</taxon>
        <taxon>Atopobium</taxon>
    </lineage>
</organism>
<proteinExistence type="predicted"/>
<accession>A0A133XWL2</accession>
<reference evidence="2" key="1">
    <citation type="submission" date="2016-01" db="EMBL/GenBank/DDBJ databases">
        <authorList>
            <person name="Mitreva M."/>
            <person name="Pepin K.H."/>
            <person name="Mihindukulasuriya K.A."/>
            <person name="Fulton R."/>
            <person name="Fronick C."/>
            <person name="O'Laughlin M."/>
            <person name="Miner T."/>
            <person name="Herter B."/>
            <person name="Rosa B.A."/>
            <person name="Cordes M."/>
            <person name="Tomlinson C."/>
            <person name="Wollam A."/>
            <person name="Palsikar V.B."/>
            <person name="Mardis E.R."/>
            <person name="Wilson R.K."/>
        </authorList>
    </citation>
    <scope>NUCLEOTIDE SEQUENCE [LARGE SCALE GENOMIC DNA]</scope>
    <source>
        <strain evidence="2">DNF00019</strain>
    </source>
</reference>
<keyword evidence="2" id="KW-1185">Reference proteome</keyword>
<protein>
    <submittedName>
        <fullName evidence="1">Uncharacterized protein</fullName>
    </submittedName>
</protein>
<dbReference type="Proteomes" id="UP000070675">
    <property type="component" value="Unassembled WGS sequence"/>
</dbReference>
<dbReference type="PATRIC" id="fig|1393034.3.peg.400"/>
<dbReference type="AlphaFoldDB" id="A0A133XWL2"/>
<dbReference type="STRING" id="1393034.HMPREF3192_00415"/>
<dbReference type="EMBL" id="LSCR01000005">
    <property type="protein sequence ID" value="KXB35330.1"/>
    <property type="molecule type" value="Genomic_DNA"/>
</dbReference>
<gene>
    <name evidence="1" type="ORF">HMPREF3192_00415</name>
</gene>
<sequence length="61" mass="6804">MEGSPWRGVVLRLWLEAALLLDGLLGTSSTVRGAAQYSHLIIYKQTLISCQKAFILEIKED</sequence>
<name>A0A133XWL2_9ACTN</name>